<evidence type="ECO:0000313" key="1">
    <source>
        <dbReference type="EMBL" id="RIB29735.1"/>
    </source>
</evidence>
<evidence type="ECO:0000313" key="2">
    <source>
        <dbReference type="Proteomes" id="UP000266673"/>
    </source>
</evidence>
<dbReference type="EMBL" id="QKWP01000030">
    <property type="protein sequence ID" value="RIB29735.1"/>
    <property type="molecule type" value="Genomic_DNA"/>
</dbReference>
<dbReference type="Proteomes" id="UP000266673">
    <property type="component" value="Unassembled WGS sequence"/>
</dbReference>
<name>A0A397W4T4_9GLOM</name>
<reference evidence="1 2" key="1">
    <citation type="submission" date="2018-06" db="EMBL/GenBank/DDBJ databases">
        <title>Comparative genomics reveals the genomic features of Rhizophagus irregularis, R. cerebriforme, R. diaphanum and Gigaspora rosea, and their symbiotic lifestyle signature.</title>
        <authorList>
            <person name="Morin E."/>
            <person name="San Clemente H."/>
            <person name="Chen E.C.H."/>
            <person name="De La Providencia I."/>
            <person name="Hainaut M."/>
            <person name="Kuo A."/>
            <person name="Kohler A."/>
            <person name="Murat C."/>
            <person name="Tang N."/>
            <person name="Roy S."/>
            <person name="Loubradou J."/>
            <person name="Henrissat B."/>
            <person name="Grigoriev I.V."/>
            <person name="Corradi N."/>
            <person name="Roux C."/>
            <person name="Martin F.M."/>
        </authorList>
    </citation>
    <scope>NUCLEOTIDE SEQUENCE [LARGE SCALE GENOMIC DNA]</scope>
    <source>
        <strain evidence="1 2">DAOM 194757</strain>
    </source>
</reference>
<accession>A0A397W4T4</accession>
<proteinExistence type="predicted"/>
<gene>
    <name evidence="1" type="ORF">C2G38_969486</name>
</gene>
<organism evidence="1 2">
    <name type="scientific">Gigaspora rosea</name>
    <dbReference type="NCBI Taxonomy" id="44941"/>
    <lineage>
        <taxon>Eukaryota</taxon>
        <taxon>Fungi</taxon>
        <taxon>Fungi incertae sedis</taxon>
        <taxon>Mucoromycota</taxon>
        <taxon>Glomeromycotina</taxon>
        <taxon>Glomeromycetes</taxon>
        <taxon>Diversisporales</taxon>
        <taxon>Gigasporaceae</taxon>
        <taxon>Gigaspora</taxon>
    </lineage>
</organism>
<dbReference type="AlphaFoldDB" id="A0A397W4T4"/>
<keyword evidence="2" id="KW-1185">Reference proteome</keyword>
<sequence>MILYLVQYHMICEIYASTRGTSLIIIFRYNSIMVFWHYGITALRHYGITAALRHCGITAQNNYGKNYGNAVAILICQINSTTNYSAGPKGAYIMPQPVVIVLGYASYAVTYCNYGNL</sequence>
<protein>
    <submittedName>
        <fullName evidence="1">Uncharacterized protein</fullName>
    </submittedName>
</protein>
<comment type="caution">
    <text evidence="1">The sequence shown here is derived from an EMBL/GenBank/DDBJ whole genome shotgun (WGS) entry which is preliminary data.</text>
</comment>